<gene>
    <name evidence="2" type="ORF">NFC73_12545</name>
</gene>
<dbReference type="EMBL" id="JANCLV010000007">
    <property type="protein sequence ID" value="MCP9000553.1"/>
    <property type="molecule type" value="Genomic_DNA"/>
</dbReference>
<evidence type="ECO:0000313" key="3">
    <source>
        <dbReference type="Proteomes" id="UP001524318"/>
    </source>
</evidence>
<evidence type="ECO:0000313" key="2">
    <source>
        <dbReference type="EMBL" id="MCP9000553.1"/>
    </source>
</evidence>
<dbReference type="Pfam" id="PF08808">
    <property type="entry name" value="RES"/>
    <property type="match status" value="1"/>
</dbReference>
<keyword evidence="3" id="KW-1185">Reference proteome</keyword>
<organism evidence="2 3">
    <name type="scientific">Pseudarthrobacter humi</name>
    <dbReference type="NCBI Taxonomy" id="2952523"/>
    <lineage>
        <taxon>Bacteria</taxon>
        <taxon>Bacillati</taxon>
        <taxon>Actinomycetota</taxon>
        <taxon>Actinomycetes</taxon>
        <taxon>Micrococcales</taxon>
        <taxon>Micrococcaceae</taxon>
        <taxon>Pseudarthrobacter</taxon>
    </lineage>
</organism>
<name>A0ABT1LS97_9MICC</name>
<evidence type="ECO:0000259" key="1">
    <source>
        <dbReference type="SMART" id="SM00953"/>
    </source>
</evidence>
<comment type="caution">
    <text evidence="2">The sequence shown here is derived from an EMBL/GenBank/DDBJ whole genome shotgun (WGS) entry which is preliminary data.</text>
</comment>
<dbReference type="RefSeq" id="WP_254750654.1">
    <property type="nucleotide sequence ID" value="NZ_JANCLV010000007.1"/>
</dbReference>
<proteinExistence type="predicted"/>
<feature type="domain" description="RES" evidence="1">
    <location>
        <begin position="41"/>
        <end position="184"/>
    </location>
</feature>
<reference evidence="2 3" key="1">
    <citation type="submission" date="2022-06" db="EMBL/GenBank/DDBJ databases">
        <title>Pseudarthrobacter sp. strain RMG13 Genome sequencing and assembly.</title>
        <authorList>
            <person name="Kim I."/>
        </authorList>
    </citation>
    <scope>NUCLEOTIDE SEQUENCE [LARGE SCALE GENOMIC DNA]</scope>
    <source>
        <strain evidence="2 3">RMG13</strain>
    </source>
</reference>
<protein>
    <submittedName>
        <fullName evidence="2">RES family NAD+ phosphorylase</fullName>
    </submittedName>
</protein>
<sequence>MTVAWPATPEPPNPLEPRLGILAPGTVLQRIHSNQFRSNQFNPGPRGVGRVHFFGDPMVPVLYLAETREAALAETLLHDVPIRAPATLPRSIYANSVLAGLKLKRQLRIAEFFGLGLRALGIEATQLTDTPMENYPQTRKWAHAAHTAGFDGIGWMSKRDNSARAYMLFGDKVQEDFLEVLPESGLAFAAAEGFSWLVITCAPLKVDVLAR</sequence>
<accession>A0ABT1LS97</accession>
<dbReference type="SMART" id="SM00953">
    <property type="entry name" value="RES"/>
    <property type="match status" value="1"/>
</dbReference>
<dbReference type="InterPro" id="IPR014914">
    <property type="entry name" value="RES_dom"/>
</dbReference>
<dbReference type="Proteomes" id="UP001524318">
    <property type="component" value="Unassembled WGS sequence"/>
</dbReference>